<evidence type="ECO:0000259" key="13">
    <source>
        <dbReference type="Pfam" id="PF00725"/>
    </source>
</evidence>
<dbReference type="Gene3D" id="1.10.1040.10">
    <property type="entry name" value="N-(1-d-carboxylethyl)-l-norvaline Dehydrogenase, domain 2"/>
    <property type="match status" value="2"/>
</dbReference>
<comment type="pathway">
    <text evidence="2">Lipid metabolism; butanoate metabolism.</text>
</comment>
<evidence type="ECO:0000313" key="15">
    <source>
        <dbReference type="EMBL" id="NYG37927.1"/>
    </source>
</evidence>
<evidence type="ECO:0000313" key="16">
    <source>
        <dbReference type="Proteomes" id="UP000592181"/>
    </source>
</evidence>
<accession>A0A852X670</accession>
<evidence type="ECO:0000256" key="6">
    <source>
        <dbReference type="ARBA" id="ARBA00022963"/>
    </source>
</evidence>
<dbReference type="UniPathway" id="UPA00659"/>
<dbReference type="AlphaFoldDB" id="A0A852X670"/>
<dbReference type="InterPro" id="IPR050136">
    <property type="entry name" value="FA_oxidation_alpha_subunit"/>
</dbReference>
<dbReference type="Pfam" id="PF00378">
    <property type="entry name" value="ECH_1"/>
    <property type="match status" value="1"/>
</dbReference>
<keyword evidence="5" id="KW-0276">Fatty acid metabolism</keyword>
<dbReference type="Gene3D" id="3.40.50.720">
    <property type="entry name" value="NAD(P)-binding Rossmann-like Domain"/>
    <property type="match status" value="1"/>
</dbReference>
<dbReference type="CDD" id="cd06558">
    <property type="entry name" value="crotonase-like"/>
    <property type="match status" value="1"/>
</dbReference>
<reference evidence="15 16" key="1">
    <citation type="submission" date="2020-07" db="EMBL/GenBank/DDBJ databases">
        <title>Sequencing the genomes of 1000 actinobacteria strains.</title>
        <authorList>
            <person name="Klenk H.-P."/>
        </authorList>
    </citation>
    <scope>NUCLEOTIDE SEQUENCE [LARGE SCALE GENOMIC DNA]</scope>
    <source>
        <strain evidence="15 16">DSM 24723</strain>
    </source>
</reference>
<evidence type="ECO:0000256" key="12">
    <source>
        <dbReference type="ARBA" id="ARBA00049556"/>
    </source>
</evidence>
<dbReference type="InterPro" id="IPR008927">
    <property type="entry name" value="6-PGluconate_DH-like_C_sf"/>
</dbReference>
<dbReference type="GO" id="GO:0006635">
    <property type="term" value="P:fatty acid beta-oxidation"/>
    <property type="evidence" value="ECO:0007669"/>
    <property type="project" value="UniProtKB-UniPathway"/>
</dbReference>
<dbReference type="InterPro" id="IPR006176">
    <property type="entry name" value="3-OHacyl-CoA_DH_NAD-bd"/>
</dbReference>
<dbReference type="InterPro" id="IPR006108">
    <property type="entry name" value="3HC_DH_C"/>
</dbReference>
<comment type="similarity">
    <text evidence="3">In the central section; belongs to the 3-hydroxyacyl-CoA dehydrogenase family.</text>
</comment>
<dbReference type="GO" id="GO:0004300">
    <property type="term" value="F:enoyl-CoA hydratase activity"/>
    <property type="evidence" value="ECO:0007669"/>
    <property type="project" value="TreeGrafter"/>
</dbReference>
<comment type="catalytic activity">
    <reaction evidence="12">
        <text>a (3S)-3-hydroxyacyl-CoA + NAD(+) = a 3-oxoacyl-CoA + NADH + H(+)</text>
        <dbReference type="Rhea" id="RHEA:22432"/>
        <dbReference type="ChEBI" id="CHEBI:15378"/>
        <dbReference type="ChEBI" id="CHEBI:57318"/>
        <dbReference type="ChEBI" id="CHEBI:57540"/>
        <dbReference type="ChEBI" id="CHEBI:57945"/>
        <dbReference type="ChEBI" id="CHEBI:90726"/>
        <dbReference type="EC" id="1.1.1.35"/>
    </reaction>
</comment>
<evidence type="ECO:0000256" key="3">
    <source>
        <dbReference type="ARBA" id="ARBA00007005"/>
    </source>
</evidence>
<feature type="domain" description="3-hydroxyacyl-CoA dehydrogenase NAD binding" evidence="14">
    <location>
        <begin position="343"/>
        <end position="522"/>
    </location>
</feature>
<organism evidence="15 16">
    <name type="scientific">Janibacter alkaliphilus</name>
    <dbReference type="NCBI Taxonomy" id="1069963"/>
    <lineage>
        <taxon>Bacteria</taxon>
        <taxon>Bacillati</taxon>
        <taxon>Actinomycetota</taxon>
        <taxon>Actinomycetes</taxon>
        <taxon>Micrococcales</taxon>
        <taxon>Intrasporangiaceae</taxon>
        <taxon>Janibacter</taxon>
    </lineage>
</organism>
<comment type="similarity">
    <text evidence="4">Belongs to the 3-hydroxyacyl-CoA dehydrogenase family.</text>
</comment>
<dbReference type="SUPFAM" id="SSF48179">
    <property type="entry name" value="6-phosphogluconate dehydrogenase C-terminal domain-like"/>
    <property type="match status" value="2"/>
</dbReference>
<dbReference type="InterPro" id="IPR029045">
    <property type="entry name" value="ClpP/crotonase-like_dom_sf"/>
</dbReference>
<dbReference type="InterPro" id="IPR013328">
    <property type="entry name" value="6PGD_dom2"/>
</dbReference>
<evidence type="ECO:0000256" key="9">
    <source>
        <dbReference type="ARBA" id="ARBA00023098"/>
    </source>
</evidence>
<dbReference type="InterPro" id="IPR001753">
    <property type="entry name" value="Enoyl-CoA_hydra/iso"/>
</dbReference>
<dbReference type="Proteomes" id="UP000592181">
    <property type="component" value="Unassembled WGS sequence"/>
</dbReference>
<evidence type="ECO:0000256" key="10">
    <source>
        <dbReference type="ARBA" id="ARBA00023239"/>
    </source>
</evidence>
<dbReference type="EMBL" id="JACBZX010000001">
    <property type="protein sequence ID" value="NYG37927.1"/>
    <property type="molecule type" value="Genomic_DNA"/>
</dbReference>
<proteinExistence type="inferred from homology"/>
<dbReference type="FunFam" id="3.40.50.720:FF:000009">
    <property type="entry name" value="Fatty oxidation complex, alpha subunit"/>
    <property type="match status" value="1"/>
</dbReference>
<dbReference type="InterPro" id="IPR036291">
    <property type="entry name" value="NAD(P)-bd_dom_sf"/>
</dbReference>
<dbReference type="GO" id="GO:0016509">
    <property type="term" value="F:long-chain (3S)-3-hydroxyacyl-CoA dehydrogenase (NAD+) activity"/>
    <property type="evidence" value="ECO:0007669"/>
    <property type="project" value="TreeGrafter"/>
</dbReference>
<keyword evidence="6" id="KW-0442">Lipid degradation</keyword>
<feature type="domain" description="3-hydroxyacyl-CoA dehydrogenase C-terminal" evidence="13">
    <location>
        <begin position="526"/>
        <end position="605"/>
    </location>
</feature>
<keyword evidence="8" id="KW-0520">NAD</keyword>
<comment type="caution">
    <text evidence="15">The sequence shown here is derived from an EMBL/GenBank/DDBJ whole genome shotgun (WGS) entry which is preliminary data.</text>
</comment>
<evidence type="ECO:0000256" key="11">
    <source>
        <dbReference type="ARBA" id="ARBA00023268"/>
    </source>
</evidence>
<evidence type="ECO:0000256" key="5">
    <source>
        <dbReference type="ARBA" id="ARBA00022832"/>
    </source>
</evidence>
<keyword evidence="7" id="KW-0560">Oxidoreductase</keyword>
<dbReference type="Pfam" id="PF02737">
    <property type="entry name" value="3HCDH_N"/>
    <property type="match status" value="1"/>
</dbReference>
<dbReference type="PANTHER" id="PTHR43612">
    <property type="entry name" value="TRIFUNCTIONAL ENZYME SUBUNIT ALPHA"/>
    <property type="match status" value="1"/>
</dbReference>
<dbReference type="SUPFAM" id="SSF52096">
    <property type="entry name" value="ClpP/crotonase"/>
    <property type="match status" value="1"/>
</dbReference>
<evidence type="ECO:0000256" key="7">
    <source>
        <dbReference type="ARBA" id="ARBA00023002"/>
    </source>
</evidence>
<keyword evidence="16" id="KW-1185">Reference proteome</keyword>
<evidence type="ECO:0000256" key="4">
    <source>
        <dbReference type="ARBA" id="ARBA00009463"/>
    </source>
</evidence>
<dbReference type="GO" id="GO:0070403">
    <property type="term" value="F:NAD+ binding"/>
    <property type="evidence" value="ECO:0007669"/>
    <property type="project" value="InterPro"/>
</dbReference>
<keyword evidence="10" id="KW-0456">Lyase</keyword>
<dbReference type="SUPFAM" id="SSF51735">
    <property type="entry name" value="NAD(P)-binding Rossmann-fold domains"/>
    <property type="match status" value="1"/>
</dbReference>
<evidence type="ECO:0000256" key="8">
    <source>
        <dbReference type="ARBA" id="ARBA00023027"/>
    </source>
</evidence>
<evidence type="ECO:0000256" key="1">
    <source>
        <dbReference type="ARBA" id="ARBA00005005"/>
    </source>
</evidence>
<dbReference type="Gene3D" id="3.90.226.10">
    <property type="entry name" value="2-enoyl-CoA Hydratase, Chain A, domain 1"/>
    <property type="match status" value="1"/>
</dbReference>
<dbReference type="RefSeq" id="WP_179463214.1">
    <property type="nucleotide sequence ID" value="NZ_JACBZX010000001.1"/>
</dbReference>
<dbReference type="Pfam" id="PF00725">
    <property type="entry name" value="3HCDH"/>
    <property type="match status" value="1"/>
</dbReference>
<dbReference type="PANTHER" id="PTHR43612:SF3">
    <property type="entry name" value="TRIFUNCTIONAL ENZYME SUBUNIT ALPHA, MITOCHONDRIAL"/>
    <property type="match status" value="1"/>
</dbReference>
<gene>
    <name evidence="15" type="ORF">BJY28_002396</name>
</gene>
<keyword evidence="9" id="KW-0443">Lipid metabolism</keyword>
<protein>
    <submittedName>
        <fullName evidence="15">3-hydroxyacyl-CoA dehydrogenase/enoyl-CoA hydratase/carnithine racemase</fullName>
    </submittedName>
</protein>
<sequence>MTATTTDTPQQAPTAAFPDEVITRTPVQDIDLPGGAGTLALITLDNGFDHTKPNTFGPATVAGLRETVDTLAQRAAAGEIQAVGITGKPFVFAVGADLSGVPHVTDREQALDIARAGHAAFAAIMDLPVPTFAFVNGAAMGGGVEIGLACDYRTISSGVPAVALPETFLGLVPGWGGCYLLPRLVGPEKALKVIIENPLNQNRMIGGAQARELGMADAIFAPVTFLKDSLEWAAAVLRGETTVQRPEVTTDEQAWEQALTAATGLADQKTGGQSPAPYRAIQLVREARTAERDAAFAAEDEALADLIMGDELRAGLYAFDLVQKRAKRPAGAPDKSLARPVTKVGIVGAGLMASQLAMLFVRALKVPVILTDLDQERVDKGVAYVHDEIAKSLAKGKISQDKANQLTGLVSGSTSKDGFADADFVIEAVFEEMSVKKTVWAEVEAIVSETCVLASNTSSLSITEMASELAHPERVVGFHFFNPVAVMPLLEIIPGERTDDAALATAFATGKTLKKTCILVKDSPSFIANRLLGRFMGEFSKIVDEGTPVDAANQGLLGLAPMPPLVLVGLVGPAIALHNSETLHRELGERFYVSPNLRALVEAGKRSYDDDGVEELLTTPEQPVELTSAQVRERVLGVLAEEIRTMLDDGVAQAPMDIDLAMITGAGFQFWNGGITPLLDREGVSERVTGQRFLPKGVASVPA</sequence>
<name>A0A852X670_9MICO</name>
<evidence type="ECO:0000256" key="2">
    <source>
        <dbReference type="ARBA" id="ARBA00005086"/>
    </source>
</evidence>
<evidence type="ECO:0000259" key="14">
    <source>
        <dbReference type="Pfam" id="PF02737"/>
    </source>
</evidence>
<keyword evidence="11" id="KW-0511">Multifunctional enzyme</keyword>
<comment type="pathway">
    <text evidence="1">Lipid metabolism; fatty acid beta-oxidation.</text>
</comment>